<gene>
    <name evidence="1" type="ORF">IHE45_19G061800</name>
</gene>
<dbReference type="Proteomes" id="UP000827976">
    <property type="component" value="Chromosome 19"/>
</dbReference>
<proteinExistence type="predicted"/>
<sequence>MPSQNQGSKTKKTQQAKKTYRDRETMLGKSFQLCFSRLKRNSSSTPQHTLNPHHTPPSSSPPSTSSSSSSIVFKNFNSLYDPLTTTSESDTLFNGSTSASASASESETQLDLATAIASRRLFPSAPGPSNSIVDSAAVPIGSSGSASGLAVPTYSPDPYADFRRSMEEMVAALGLGLAGRAELQELLLCYLALNRRHAHKYIVGAFADLLVGLSAASGSKPDKRSPSFEM</sequence>
<protein>
    <submittedName>
        <fullName evidence="1">Potassium channel inwardly rectifying Kir cytoplasmic domain-containing protein</fullName>
    </submittedName>
</protein>
<accession>A0ACB7TYJ3</accession>
<evidence type="ECO:0000313" key="2">
    <source>
        <dbReference type="Proteomes" id="UP000827976"/>
    </source>
</evidence>
<keyword evidence="1" id="KW-0407">Ion channel</keyword>
<name>A0ACB7TYJ3_DIOAL</name>
<organism evidence="1 2">
    <name type="scientific">Dioscorea alata</name>
    <name type="common">Purple yam</name>
    <dbReference type="NCBI Taxonomy" id="55571"/>
    <lineage>
        <taxon>Eukaryota</taxon>
        <taxon>Viridiplantae</taxon>
        <taxon>Streptophyta</taxon>
        <taxon>Embryophyta</taxon>
        <taxon>Tracheophyta</taxon>
        <taxon>Spermatophyta</taxon>
        <taxon>Magnoliopsida</taxon>
        <taxon>Liliopsida</taxon>
        <taxon>Dioscoreales</taxon>
        <taxon>Dioscoreaceae</taxon>
        <taxon>Dioscorea</taxon>
    </lineage>
</organism>
<keyword evidence="2" id="KW-1185">Reference proteome</keyword>
<keyword evidence="1" id="KW-0813">Transport</keyword>
<evidence type="ECO:0000313" key="1">
    <source>
        <dbReference type="EMBL" id="KAH7653134.1"/>
    </source>
</evidence>
<keyword evidence="1" id="KW-0406">Ion transport</keyword>
<reference evidence="2" key="1">
    <citation type="journal article" date="2022" name="Nat. Commun.">
        <title>Chromosome evolution and the genetic basis of agronomically important traits in greater yam.</title>
        <authorList>
            <person name="Bredeson J.V."/>
            <person name="Lyons J.B."/>
            <person name="Oniyinde I.O."/>
            <person name="Okereke N.R."/>
            <person name="Kolade O."/>
            <person name="Nnabue I."/>
            <person name="Nwadili C.O."/>
            <person name="Hribova E."/>
            <person name="Parker M."/>
            <person name="Nwogha J."/>
            <person name="Shu S."/>
            <person name="Carlson J."/>
            <person name="Kariba R."/>
            <person name="Muthemba S."/>
            <person name="Knop K."/>
            <person name="Barton G.J."/>
            <person name="Sherwood A.V."/>
            <person name="Lopez-Montes A."/>
            <person name="Asiedu R."/>
            <person name="Jamnadass R."/>
            <person name="Muchugi A."/>
            <person name="Goodstein D."/>
            <person name="Egesi C.N."/>
            <person name="Featherston J."/>
            <person name="Asfaw A."/>
            <person name="Simpson G.G."/>
            <person name="Dolezel J."/>
            <person name="Hendre P.S."/>
            <person name="Van Deynze A."/>
            <person name="Kumar P.L."/>
            <person name="Obidiegwu J.E."/>
            <person name="Bhattacharjee R."/>
            <person name="Rokhsar D.S."/>
        </authorList>
    </citation>
    <scope>NUCLEOTIDE SEQUENCE [LARGE SCALE GENOMIC DNA]</scope>
    <source>
        <strain evidence="2">cv. TDa95/00328</strain>
    </source>
</reference>
<comment type="caution">
    <text evidence="1">The sequence shown here is derived from an EMBL/GenBank/DDBJ whole genome shotgun (WGS) entry which is preliminary data.</text>
</comment>
<dbReference type="EMBL" id="CM037029">
    <property type="protein sequence ID" value="KAH7653134.1"/>
    <property type="molecule type" value="Genomic_DNA"/>
</dbReference>